<evidence type="ECO:0000256" key="2">
    <source>
        <dbReference type="ARBA" id="ARBA00022490"/>
    </source>
</evidence>
<dbReference type="AlphaFoldDB" id="A0AAU8JFK3"/>
<evidence type="ECO:0000259" key="5">
    <source>
        <dbReference type="PROSITE" id="PS51186"/>
    </source>
</evidence>
<feature type="domain" description="N-acetyltransferase" evidence="5">
    <location>
        <begin position="4"/>
        <end position="163"/>
    </location>
</feature>
<keyword evidence="2" id="KW-0963">Cytoplasm</keyword>
<reference evidence="6" key="1">
    <citation type="submission" date="2024-07" db="EMBL/GenBank/DDBJ databases">
        <authorList>
            <person name="Kim Y.J."/>
            <person name="Jeong J.Y."/>
        </authorList>
    </citation>
    <scope>NUCLEOTIDE SEQUENCE</scope>
    <source>
        <strain evidence="6">GIHE-MW2</strain>
    </source>
</reference>
<keyword evidence="6" id="KW-0687">Ribonucleoprotein</keyword>
<dbReference type="GO" id="GO:0008999">
    <property type="term" value="F:protein-N-terminal-alanine acetyltransferase activity"/>
    <property type="evidence" value="ECO:0007669"/>
    <property type="project" value="UniProtKB-EC"/>
</dbReference>
<dbReference type="RefSeq" id="WP_054467721.1">
    <property type="nucleotide sequence ID" value="NZ_CP159837.1"/>
</dbReference>
<dbReference type="PANTHER" id="PTHR43420">
    <property type="entry name" value="ACETYLTRANSFERASE"/>
    <property type="match status" value="1"/>
</dbReference>
<evidence type="ECO:0000256" key="3">
    <source>
        <dbReference type="ARBA" id="ARBA00022679"/>
    </source>
</evidence>
<dbReference type="PROSITE" id="PS51186">
    <property type="entry name" value="GNAT"/>
    <property type="match status" value="1"/>
</dbReference>
<dbReference type="PANTHER" id="PTHR43420:SF44">
    <property type="entry name" value="ACETYLTRANSFERASE YPEA"/>
    <property type="match status" value="1"/>
</dbReference>
<proteinExistence type="inferred from homology"/>
<dbReference type="NCBIfam" id="TIGR01575">
    <property type="entry name" value="rimI"/>
    <property type="match status" value="1"/>
</dbReference>
<dbReference type="SUPFAM" id="SSF55729">
    <property type="entry name" value="Acyl-CoA N-acyltransferases (Nat)"/>
    <property type="match status" value="1"/>
</dbReference>
<evidence type="ECO:0000256" key="4">
    <source>
        <dbReference type="ARBA" id="ARBA00023315"/>
    </source>
</evidence>
<keyword evidence="3 6" id="KW-0808">Transferase</keyword>
<dbReference type="Gene3D" id="3.40.630.30">
    <property type="match status" value="1"/>
</dbReference>
<dbReference type="InterPro" id="IPR050680">
    <property type="entry name" value="YpeA/RimI_acetyltransf"/>
</dbReference>
<dbReference type="GO" id="GO:0005840">
    <property type="term" value="C:ribosome"/>
    <property type="evidence" value="ECO:0007669"/>
    <property type="project" value="UniProtKB-KW"/>
</dbReference>
<organism evidence="6">
    <name type="scientific">Planktothricoides raciborskii GIHE-MW2</name>
    <dbReference type="NCBI Taxonomy" id="2792601"/>
    <lineage>
        <taxon>Bacteria</taxon>
        <taxon>Bacillati</taxon>
        <taxon>Cyanobacteriota</taxon>
        <taxon>Cyanophyceae</taxon>
        <taxon>Oscillatoriophycideae</taxon>
        <taxon>Oscillatoriales</taxon>
        <taxon>Oscillatoriaceae</taxon>
        <taxon>Planktothricoides</taxon>
    </lineage>
</organism>
<dbReference type="InterPro" id="IPR016181">
    <property type="entry name" value="Acyl_CoA_acyltransferase"/>
</dbReference>
<keyword evidence="4 6" id="KW-0012">Acyltransferase</keyword>
<gene>
    <name evidence="6" type="primary">rimI</name>
    <name evidence="6" type="ORF">ABWT76_000860</name>
</gene>
<name>A0AAU8JFK3_9CYAN</name>
<evidence type="ECO:0000256" key="1">
    <source>
        <dbReference type="ARBA" id="ARBA00005395"/>
    </source>
</evidence>
<sequence>MTFFRIDPLTPEFLTAVAELDKSCFGGIWSLDNYRQEMESPNSDLLVVSVTPAPSAADRPSRTSSPPILVGVGCLWSILEEAHITLLAIAPNYQGQGLGQAMLYQLLFCAWQRQLEWATLEVRVSNTPAISLYKKFGFQDVGRRRRYYQDTGEDALILWRYGLHHPGFKNWLAEWKPQICDRLTRSGFRI</sequence>
<dbReference type="InterPro" id="IPR006464">
    <property type="entry name" value="AcTrfase_RimI/Ard1"/>
</dbReference>
<dbReference type="CDD" id="cd04301">
    <property type="entry name" value="NAT_SF"/>
    <property type="match status" value="1"/>
</dbReference>
<evidence type="ECO:0000313" key="6">
    <source>
        <dbReference type="EMBL" id="XCM38037.1"/>
    </source>
</evidence>
<dbReference type="Pfam" id="PF00583">
    <property type="entry name" value="Acetyltransf_1"/>
    <property type="match status" value="1"/>
</dbReference>
<comment type="similarity">
    <text evidence="1">Belongs to the acetyltransferase family. RimI subfamily.</text>
</comment>
<keyword evidence="6" id="KW-0689">Ribosomal protein</keyword>
<protein>
    <submittedName>
        <fullName evidence="6">Ribosomal protein S18-alanine N-acetyltransferase</fullName>
        <ecNumber evidence="6">2.3.1.266</ecNumber>
    </submittedName>
</protein>
<dbReference type="InterPro" id="IPR000182">
    <property type="entry name" value="GNAT_dom"/>
</dbReference>
<accession>A0AAU8JFK3</accession>
<dbReference type="EMBL" id="CP159837">
    <property type="protein sequence ID" value="XCM38037.1"/>
    <property type="molecule type" value="Genomic_DNA"/>
</dbReference>
<dbReference type="EC" id="2.3.1.266" evidence="6"/>